<dbReference type="STRING" id="411467.BACCAP_03219"/>
<dbReference type="Proteomes" id="UP000003639">
    <property type="component" value="Unassembled WGS sequence"/>
</dbReference>
<dbReference type="eggNOG" id="COG0272">
    <property type="taxonomic scope" value="Bacteria"/>
</dbReference>
<evidence type="ECO:0000313" key="1">
    <source>
        <dbReference type="EMBL" id="EDM99290.1"/>
    </source>
</evidence>
<reference evidence="1 2" key="2">
    <citation type="submission" date="2007-06" db="EMBL/GenBank/DDBJ databases">
        <title>Draft genome sequence of Pseudoflavonifractor capillosus ATCC 29799.</title>
        <authorList>
            <person name="Sudarsanam P."/>
            <person name="Ley R."/>
            <person name="Guruge J."/>
            <person name="Turnbaugh P.J."/>
            <person name="Mahowald M."/>
            <person name="Liep D."/>
            <person name="Gordon J."/>
        </authorList>
    </citation>
    <scope>NUCLEOTIDE SEQUENCE [LARGE SCALE GENOMIC DNA]</scope>
    <source>
        <strain evidence="1 2">ATCC 29799</strain>
    </source>
</reference>
<dbReference type="EMBL" id="AAXG02000028">
    <property type="protein sequence ID" value="EDM99290.1"/>
    <property type="molecule type" value="Genomic_DNA"/>
</dbReference>
<keyword evidence="2" id="KW-1185">Reference proteome</keyword>
<sequence length="370" mass="41673">MTDIVKYIIARWAYSVGQPIMTDAEYTVLDRAMKAKYPQNPYCKRSWSSDPCPVALLKEFGYPSLIKAVVLSDKTESIQSLNSLIEVRTAYEAMHAKHSVSYKIDGWNIQASYYNGELINIQTRGRASDAMDASAVAPLLPKQIPEMGRVLVVMECSVPDAEFAWFKETFGVTSQRGAVSTALANPEKCLSHIAIHAHGVRCSNRVSDKFDLLKSWGFQVPMYAWVQNYQELMDQVKAFSDYKEQYGVPTDGLVVEGESTNALRICAWEEPIYRSFVTGYAESYGPHSIAVQCTIYPIKLPNSVQRQLPATNLSRILSLSLRPGYPVAFRIASSSIADIDEESTRLLQKEWAGREDTYRHMVQMNEAIKY</sequence>
<accession>A6NYC0</accession>
<name>A6NYC0_9FIRM</name>
<dbReference type="Gene3D" id="3.30.470.30">
    <property type="entry name" value="DNA ligase/mRNA capping enzyme"/>
    <property type="match status" value="1"/>
</dbReference>
<dbReference type="SUPFAM" id="SSF56091">
    <property type="entry name" value="DNA ligase/mRNA capping enzyme, catalytic domain"/>
    <property type="match status" value="1"/>
</dbReference>
<proteinExistence type="predicted"/>
<evidence type="ECO:0000313" key="2">
    <source>
        <dbReference type="Proteomes" id="UP000003639"/>
    </source>
</evidence>
<protein>
    <submittedName>
        <fullName evidence="1">Uncharacterized protein</fullName>
    </submittedName>
</protein>
<gene>
    <name evidence="1" type="ORF">BACCAP_03219</name>
</gene>
<comment type="caution">
    <text evidence="1">The sequence shown here is derived from an EMBL/GenBank/DDBJ whole genome shotgun (WGS) entry which is preliminary data.</text>
</comment>
<organism evidence="1 2">
    <name type="scientific">Pseudoflavonifractor capillosus ATCC 29799</name>
    <dbReference type="NCBI Taxonomy" id="411467"/>
    <lineage>
        <taxon>Bacteria</taxon>
        <taxon>Bacillati</taxon>
        <taxon>Bacillota</taxon>
        <taxon>Clostridia</taxon>
        <taxon>Eubacteriales</taxon>
        <taxon>Oscillospiraceae</taxon>
        <taxon>Pseudoflavonifractor</taxon>
    </lineage>
</organism>
<reference evidence="1 2" key="1">
    <citation type="submission" date="2007-04" db="EMBL/GenBank/DDBJ databases">
        <authorList>
            <person name="Fulton L."/>
            <person name="Clifton S."/>
            <person name="Fulton B."/>
            <person name="Xu J."/>
            <person name="Minx P."/>
            <person name="Pepin K.H."/>
            <person name="Johnson M."/>
            <person name="Thiruvilangam P."/>
            <person name="Bhonagiri V."/>
            <person name="Nash W.E."/>
            <person name="Mardis E.R."/>
            <person name="Wilson R.K."/>
        </authorList>
    </citation>
    <scope>NUCLEOTIDE SEQUENCE [LARGE SCALE GENOMIC DNA]</scope>
    <source>
        <strain evidence="1 2">ATCC 29799</strain>
    </source>
</reference>
<dbReference type="AlphaFoldDB" id="A6NYC0"/>
<dbReference type="RefSeq" id="WP_006573727.1">
    <property type="nucleotide sequence ID" value="NZ_AAXG02000028.1"/>
</dbReference>